<comment type="pathway">
    <text evidence="2">Cofactor biosynthesis; tetrahydrofolate biosynthesis; 2-amino-4-hydroxy-6-hydroxymethyl-7,8-dihydropteridine diphosphate from 7,8-dihydroneopterin triphosphate: step 4/4.</text>
</comment>
<proteinExistence type="predicted"/>
<evidence type="ECO:0000256" key="2">
    <source>
        <dbReference type="ARBA" id="ARBA00005051"/>
    </source>
</evidence>
<keyword evidence="5" id="KW-0547">Nucleotide-binding</keyword>
<dbReference type="CDD" id="cd00483">
    <property type="entry name" value="HPPK"/>
    <property type="match status" value="1"/>
</dbReference>
<gene>
    <name evidence="10" type="ORF">HMPREF1871_00832</name>
</gene>
<evidence type="ECO:0000259" key="9">
    <source>
        <dbReference type="Pfam" id="PF01288"/>
    </source>
</evidence>
<evidence type="ECO:0000256" key="4">
    <source>
        <dbReference type="ARBA" id="ARBA00022679"/>
    </source>
</evidence>
<evidence type="ECO:0000256" key="6">
    <source>
        <dbReference type="ARBA" id="ARBA00022777"/>
    </source>
</evidence>
<reference evidence="10 11" key="1">
    <citation type="submission" date="2016-01" db="EMBL/GenBank/DDBJ databases">
        <authorList>
            <person name="Mitreva M."/>
            <person name="Pepin K.H."/>
            <person name="Mihindukulasuriya K.A."/>
            <person name="Fulton R."/>
            <person name="Fronick C."/>
            <person name="O'Laughlin M."/>
            <person name="Miner T."/>
            <person name="Herter B."/>
            <person name="Rosa B.A."/>
            <person name="Cordes M."/>
            <person name="Tomlinson C."/>
            <person name="Wollam A."/>
            <person name="Palsikar V.B."/>
            <person name="Mardis E.R."/>
            <person name="Wilson R.K."/>
        </authorList>
    </citation>
    <scope>NUCLEOTIDE SEQUENCE [LARGE SCALE GENOMIC DNA]</scope>
    <source>
        <strain evidence="10 11">KA00071</strain>
    </source>
</reference>
<dbReference type="EC" id="2.7.6.3" evidence="3"/>
<comment type="catalytic activity">
    <reaction evidence="1">
        <text>6-hydroxymethyl-7,8-dihydropterin + ATP = (7,8-dihydropterin-6-yl)methyl diphosphate + AMP + H(+)</text>
        <dbReference type="Rhea" id="RHEA:11412"/>
        <dbReference type="ChEBI" id="CHEBI:15378"/>
        <dbReference type="ChEBI" id="CHEBI:30616"/>
        <dbReference type="ChEBI" id="CHEBI:44841"/>
        <dbReference type="ChEBI" id="CHEBI:72950"/>
        <dbReference type="ChEBI" id="CHEBI:456215"/>
        <dbReference type="EC" id="2.7.6.3"/>
    </reaction>
</comment>
<feature type="domain" description="7,8-dihydro-6-hydroxymethylpterin-pyrophosphokinase" evidence="9">
    <location>
        <begin position="9"/>
        <end position="135"/>
    </location>
</feature>
<protein>
    <recommendedName>
        <fullName evidence="3">2-amino-4-hydroxy-6-hydroxymethyldihydropteridine diphosphokinase</fullName>
        <ecNumber evidence="3">2.7.6.3</ecNumber>
    </recommendedName>
</protein>
<dbReference type="Pfam" id="PF01288">
    <property type="entry name" value="HPPK"/>
    <property type="match status" value="1"/>
</dbReference>
<dbReference type="SUPFAM" id="SSF55083">
    <property type="entry name" value="6-hydroxymethyl-7,8-dihydropterin pyrophosphokinase, HPPK"/>
    <property type="match status" value="1"/>
</dbReference>
<dbReference type="Gene3D" id="3.30.70.560">
    <property type="entry name" value="7,8-Dihydro-6-hydroxymethylpterin-pyrophosphokinase HPPK"/>
    <property type="match status" value="1"/>
</dbReference>
<dbReference type="RefSeq" id="WP_232297364.1">
    <property type="nucleotide sequence ID" value="NZ_KQ959887.1"/>
</dbReference>
<comment type="caution">
    <text evidence="10">The sequence shown here is derived from an EMBL/GenBank/DDBJ whole genome shotgun (WGS) entry which is preliminary data.</text>
</comment>
<evidence type="ECO:0000313" key="10">
    <source>
        <dbReference type="EMBL" id="KXB57660.1"/>
    </source>
</evidence>
<name>A0ABR5TLD4_9BACL</name>
<keyword evidence="7" id="KW-0067">ATP-binding</keyword>
<keyword evidence="6" id="KW-0418">Kinase</keyword>
<keyword evidence="11" id="KW-1185">Reference proteome</keyword>
<dbReference type="NCBIfam" id="TIGR01498">
    <property type="entry name" value="folK"/>
    <property type="match status" value="1"/>
</dbReference>
<dbReference type="EMBL" id="LSDB01000038">
    <property type="protein sequence ID" value="KXB57660.1"/>
    <property type="molecule type" value="Genomic_DNA"/>
</dbReference>
<sequence length="167" mass="19388">MKKYNMIILGIGSSIAPKEYYLKEAIKNLEANEKISVRKISNIYITKAWGGIAQNTFLNQCIDIETTLSPVELLLVIKKIEKQLGRVRKKHWDDRTIDIDILIYNNIKINTEDLTIPHPYITKRNFVLKPMLDICEDIIINDKKLSQWLSDINEGIEIYINKEGKNV</sequence>
<evidence type="ECO:0000256" key="8">
    <source>
        <dbReference type="ARBA" id="ARBA00022909"/>
    </source>
</evidence>
<dbReference type="InterPro" id="IPR035907">
    <property type="entry name" value="Hppk_sf"/>
</dbReference>
<evidence type="ECO:0000256" key="5">
    <source>
        <dbReference type="ARBA" id="ARBA00022741"/>
    </source>
</evidence>
<evidence type="ECO:0000256" key="1">
    <source>
        <dbReference type="ARBA" id="ARBA00000198"/>
    </source>
</evidence>
<accession>A0ABR5TLD4</accession>
<evidence type="ECO:0000256" key="7">
    <source>
        <dbReference type="ARBA" id="ARBA00022840"/>
    </source>
</evidence>
<keyword evidence="8" id="KW-0289">Folate biosynthesis</keyword>
<dbReference type="PANTHER" id="PTHR43071:SF1">
    <property type="entry name" value="2-AMINO-4-HYDROXY-6-HYDROXYMETHYLDIHYDROPTERIDINE PYROPHOSPHOKINASE"/>
    <property type="match status" value="1"/>
</dbReference>
<dbReference type="PANTHER" id="PTHR43071">
    <property type="entry name" value="2-AMINO-4-HYDROXY-6-HYDROXYMETHYLDIHYDROPTERIDINE PYROPHOSPHOKINASE"/>
    <property type="match status" value="1"/>
</dbReference>
<evidence type="ECO:0000313" key="11">
    <source>
        <dbReference type="Proteomes" id="UP000070467"/>
    </source>
</evidence>
<organism evidence="10 11">
    <name type="scientific">Gemelliphila asaccharolytica</name>
    <dbReference type="NCBI Taxonomy" id="502393"/>
    <lineage>
        <taxon>Bacteria</taxon>
        <taxon>Bacillati</taxon>
        <taxon>Bacillota</taxon>
        <taxon>Bacilli</taxon>
        <taxon>Bacillales</taxon>
        <taxon>Gemellaceae</taxon>
        <taxon>Gemelliphila</taxon>
    </lineage>
</organism>
<dbReference type="Proteomes" id="UP000070467">
    <property type="component" value="Unassembled WGS sequence"/>
</dbReference>
<dbReference type="InterPro" id="IPR000550">
    <property type="entry name" value="Hppk"/>
</dbReference>
<evidence type="ECO:0000256" key="3">
    <source>
        <dbReference type="ARBA" id="ARBA00013253"/>
    </source>
</evidence>
<keyword evidence="4" id="KW-0808">Transferase</keyword>